<sequence length="155" mass="17668">MISSLRLCSKSTMRSTTTITPLVVRSFSTPPTHEDDPYWPLISAFNRHWAVVGRANYVESKQYQAKRLGTQLWAAKNRLAHLQDWAKQGLTTAPPTSKALDAKFLDNGVFALPKTYHVWLDGSHEDDNLPFDEQIQLMTQKVAQLEEEIRALDTR</sequence>
<name>A0A7S3P8U0_9STRA</name>
<protein>
    <submittedName>
        <fullName evidence="1">Uncharacterized protein</fullName>
    </submittedName>
</protein>
<dbReference type="EMBL" id="HBIM01013380">
    <property type="protein sequence ID" value="CAE0413584.1"/>
    <property type="molecule type" value="Transcribed_RNA"/>
</dbReference>
<dbReference type="AlphaFoldDB" id="A0A7S3P8U0"/>
<reference evidence="1" key="1">
    <citation type="submission" date="2021-01" db="EMBL/GenBank/DDBJ databases">
        <authorList>
            <person name="Corre E."/>
            <person name="Pelletier E."/>
            <person name="Niang G."/>
            <person name="Scheremetjew M."/>
            <person name="Finn R."/>
            <person name="Kale V."/>
            <person name="Holt S."/>
            <person name="Cochrane G."/>
            <person name="Meng A."/>
            <person name="Brown T."/>
            <person name="Cohen L."/>
        </authorList>
    </citation>
    <scope>NUCLEOTIDE SEQUENCE</scope>
    <source>
        <strain evidence="1">CCMP127</strain>
    </source>
</reference>
<evidence type="ECO:0000313" key="1">
    <source>
        <dbReference type="EMBL" id="CAE0413584.1"/>
    </source>
</evidence>
<accession>A0A7S3P8U0</accession>
<organism evidence="1">
    <name type="scientific">Amphora coffeiformis</name>
    <dbReference type="NCBI Taxonomy" id="265554"/>
    <lineage>
        <taxon>Eukaryota</taxon>
        <taxon>Sar</taxon>
        <taxon>Stramenopiles</taxon>
        <taxon>Ochrophyta</taxon>
        <taxon>Bacillariophyta</taxon>
        <taxon>Bacillariophyceae</taxon>
        <taxon>Bacillariophycidae</taxon>
        <taxon>Thalassiophysales</taxon>
        <taxon>Catenulaceae</taxon>
        <taxon>Amphora</taxon>
    </lineage>
</organism>
<gene>
    <name evidence="1" type="ORF">ACOF00016_LOCUS10837</name>
</gene>
<proteinExistence type="predicted"/>